<evidence type="ECO:0000256" key="6">
    <source>
        <dbReference type="ARBA" id="ARBA00023274"/>
    </source>
</evidence>
<keyword evidence="3" id="KW-0809">Transit peptide</keyword>
<evidence type="ECO:0000256" key="3">
    <source>
        <dbReference type="ARBA" id="ARBA00022946"/>
    </source>
</evidence>
<evidence type="ECO:0000256" key="5">
    <source>
        <dbReference type="ARBA" id="ARBA00023128"/>
    </source>
</evidence>
<dbReference type="Proteomes" id="UP000515154">
    <property type="component" value="Linkage group LG18"/>
</dbReference>
<keyword evidence="10" id="KW-1185">Reference proteome</keyword>
<organism evidence="10 11">
    <name type="scientific">Octopus sinensis</name>
    <name type="common">East Asian common octopus</name>
    <dbReference type="NCBI Taxonomy" id="2607531"/>
    <lineage>
        <taxon>Eukaryota</taxon>
        <taxon>Metazoa</taxon>
        <taxon>Spiralia</taxon>
        <taxon>Lophotrochozoa</taxon>
        <taxon>Mollusca</taxon>
        <taxon>Cephalopoda</taxon>
        <taxon>Coleoidea</taxon>
        <taxon>Octopodiformes</taxon>
        <taxon>Octopoda</taxon>
        <taxon>Incirrata</taxon>
        <taxon>Octopodidae</taxon>
        <taxon>Octopus</taxon>
    </lineage>
</organism>
<dbReference type="InterPro" id="IPR040008">
    <property type="entry name" value="Ribosomal_mL46"/>
</dbReference>
<dbReference type="AlphaFoldDB" id="A0A7E6FHR5"/>
<dbReference type="Pfam" id="PF11788">
    <property type="entry name" value="MRP-L46"/>
    <property type="match status" value="1"/>
</dbReference>
<evidence type="ECO:0000256" key="4">
    <source>
        <dbReference type="ARBA" id="ARBA00022980"/>
    </source>
</evidence>
<dbReference type="PANTHER" id="PTHR13124">
    <property type="entry name" value="39S RIBOSOMAL PROTEIN L46, MITOCHONDRIAL PRECURSOR-RELATED"/>
    <property type="match status" value="1"/>
</dbReference>
<keyword evidence="5" id="KW-0496">Mitochondrion</keyword>
<accession>A0A7E6FHR5</accession>
<reference evidence="11" key="1">
    <citation type="submission" date="2025-08" db="UniProtKB">
        <authorList>
            <consortium name="RefSeq"/>
        </authorList>
    </citation>
    <scope>IDENTIFICATION</scope>
</reference>
<evidence type="ECO:0000256" key="8">
    <source>
        <dbReference type="ARBA" id="ARBA00035534"/>
    </source>
</evidence>
<keyword evidence="4 11" id="KW-0689">Ribosomal protein</keyword>
<evidence type="ECO:0000256" key="2">
    <source>
        <dbReference type="ARBA" id="ARBA00009070"/>
    </source>
</evidence>
<proteinExistence type="inferred from homology"/>
<protein>
    <recommendedName>
        <fullName evidence="7">Large ribosomal subunit protein mL46</fullName>
    </recommendedName>
    <alternativeName>
        <fullName evidence="8">39S ribosomal protein L46, mitochondrial</fullName>
    </alternativeName>
</protein>
<dbReference type="GO" id="GO:0005762">
    <property type="term" value="C:mitochondrial large ribosomal subunit"/>
    <property type="evidence" value="ECO:0007669"/>
    <property type="project" value="TreeGrafter"/>
</dbReference>
<keyword evidence="6" id="KW-0687">Ribonucleoprotein</keyword>
<dbReference type="GO" id="GO:0003735">
    <property type="term" value="F:structural constituent of ribosome"/>
    <property type="evidence" value="ECO:0007669"/>
    <property type="project" value="InterPro"/>
</dbReference>
<evidence type="ECO:0000313" key="10">
    <source>
        <dbReference type="Proteomes" id="UP000515154"/>
    </source>
</evidence>
<dbReference type="PANTHER" id="PTHR13124:SF12">
    <property type="entry name" value="LARGE RIBOSOMAL SUBUNIT PROTEIN ML46"/>
    <property type="match status" value="1"/>
</dbReference>
<evidence type="ECO:0000313" key="11">
    <source>
        <dbReference type="RefSeq" id="XP_036366905.1"/>
    </source>
</evidence>
<dbReference type="RefSeq" id="XP_036366905.1">
    <property type="nucleotide sequence ID" value="XM_036511012.1"/>
</dbReference>
<feature type="domain" description="Large ribosomal subunit protein mL46 N-terminal" evidence="9">
    <location>
        <begin position="47"/>
        <end position="146"/>
    </location>
</feature>
<dbReference type="InterPro" id="IPR015797">
    <property type="entry name" value="NUDIX_hydrolase-like_dom_sf"/>
</dbReference>
<gene>
    <name evidence="11" type="primary">LOC115221746</name>
</gene>
<evidence type="ECO:0000259" key="9">
    <source>
        <dbReference type="Pfam" id="PF11788"/>
    </source>
</evidence>
<dbReference type="Gene3D" id="3.90.79.10">
    <property type="entry name" value="Nucleoside Triphosphate Pyrophosphohydrolase"/>
    <property type="match status" value="1"/>
</dbReference>
<dbReference type="InterPro" id="IPR033650">
    <property type="entry name" value="Ribosomal_mL46_NUDIX"/>
</dbReference>
<sequence>MSARYLLRAITHPVKGNLIKCGHVSSPMQQLYHIQRRSIADSASKPWMLFSAICLERLPTLSTTSSEFEQNYGKMLKTEEVEKSSLSDHELRFKEDEKILKTQKEGVKEEEETARKTTAEFEDLWEAEFNSFQFPSQLTEADKKGDTRSLQRKCDAKLILLAKQKLGSKEFWILPQGVHQQGESMRETAERVLRELCGEEINGIFLGNAPCGFYKYKYPPNHENVGAKVNHIISLLCYTYYLSRTEFFKTVFNIFTFQITLVISWWCCVPLWRHCQLTSCTVATGSPGPCGETGRWKRMKLVVCVCVTW</sequence>
<comment type="subcellular location">
    <subcellularLocation>
        <location evidence="1">Mitochondrion</location>
    </subcellularLocation>
</comment>
<name>A0A7E6FHR5_9MOLL</name>
<dbReference type="SUPFAM" id="SSF55811">
    <property type="entry name" value="Nudix"/>
    <property type="match status" value="1"/>
</dbReference>
<comment type="similarity">
    <text evidence="2">Belongs to the mitochondrion-specific ribosomal protein mL46 family.</text>
</comment>
<dbReference type="InterPro" id="IPR021757">
    <property type="entry name" value="Ribosomal_mL46_N"/>
</dbReference>
<dbReference type="CDD" id="cd04661">
    <property type="entry name" value="NUDIX_MRP_L46"/>
    <property type="match status" value="1"/>
</dbReference>
<evidence type="ECO:0000256" key="1">
    <source>
        <dbReference type="ARBA" id="ARBA00004173"/>
    </source>
</evidence>
<evidence type="ECO:0000256" key="7">
    <source>
        <dbReference type="ARBA" id="ARBA00035190"/>
    </source>
</evidence>